<dbReference type="EMBL" id="JAEMEF010000007">
    <property type="protein sequence ID" value="MBL7559967.1"/>
    <property type="molecule type" value="Genomic_DNA"/>
</dbReference>
<evidence type="ECO:0000256" key="1">
    <source>
        <dbReference type="SAM" id="SignalP"/>
    </source>
</evidence>
<comment type="caution">
    <text evidence="2">The sequence shown here is derived from an EMBL/GenBank/DDBJ whole genome shotgun (WGS) entry which is preliminary data.</text>
</comment>
<proteinExistence type="predicted"/>
<gene>
    <name evidence="2" type="ORF">JAO71_09150</name>
</gene>
<reference evidence="2 3" key="1">
    <citation type="submission" date="2020-12" db="EMBL/GenBank/DDBJ databases">
        <title>Olleya sediminilitoris sp. nov., isolated from a tidal flat.</title>
        <authorList>
            <person name="Park S."/>
            <person name="Yoon J.-H."/>
        </authorList>
    </citation>
    <scope>NUCLEOTIDE SEQUENCE [LARGE SCALE GENOMIC DNA]</scope>
    <source>
        <strain evidence="2 3">YSTF-M6</strain>
    </source>
</reference>
<keyword evidence="1" id="KW-0732">Signal</keyword>
<organism evidence="2 3">
    <name type="scientific">Olleya sediminilitoris</name>
    <dbReference type="NCBI Taxonomy" id="2795739"/>
    <lineage>
        <taxon>Bacteria</taxon>
        <taxon>Pseudomonadati</taxon>
        <taxon>Bacteroidota</taxon>
        <taxon>Flavobacteriia</taxon>
        <taxon>Flavobacteriales</taxon>
        <taxon>Flavobacteriaceae</taxon>
    </lineage>
</organism>
<keyword evidence="3" id="KW-1185">Reference proteome</keyword>
<feature type="signal peptide" evidence="1">
    <location>
        <begin position="1"/>
        <end position="22"/>
    </location>
</feature>
<name>A0ABS1WLG3_9FLAO</name>
<dbReference type="Proteomes" id="UP000605013">
    <property type="component" value="Unassembled WGS sequence"/>
</dbReference>
<sequence>MKLRVFLTLLFGILMFSQQGVAQTKTKQKTQLVKYGKNVDTPLTAKEMSMLKEVYQDKLNEYILNNKQKVKDFKHLLRNRIEIKQMPNIKDENKFTRLSSVELFDHYNLNLTRDKVFNKSTFNPLKYNLNFFIIGSSIYKIDNTNYFIVIKSQTNRK</sequence>
<feature type="chain" id="PRO_5047212170" evidence="1">
    <location>
        <begin position="23"/>
        <end position="157"/>
    </location>
</feature>
<accession>A0ABS1WLG3</accession>
<evidence type="ECO:0000313" key="2">
    <source>
        <dbReference type="EMBL" id="MBL7559967.1"/>
    </source>
</evidence>
<protein>
    <submittedName>
        <fullName evidence="2">Uncharacterized protein</fullName>
    </submittedName>
</protein>
<evidence type="ECO:0000313" key="3">
    <source>
        <dbReference type="Proteomes" id="UP000605013"/>
    </source>
</evidence>
<dbReference type="RefSeq" id="WP_203000383.1">
    <property type="nucleotide sequence ID" value="NZ_JAEMEF010000007.1"/>
</dbReference>